<dbReference type="InterPro" id="IPR045054">
    <property type="entry name" value="P4HA-like"/>
</dbReference>
<name>A0A8S3YBB8_9EUPU</name>
<gene>
    <name evidence="8" type="ORF">CUNI_LOCUS137</name>
</gene>
<keyword evidence="5" id="KW-0560">Oxidoreductase</keyword>
<evidence type="ECO:0000313" key="8">
    <source>
        <dbReference type="EMBL" id="CAG5114579.1"/>
    </source>
</evidence>
<dbReference type="OrthoDB" id="420380at2759"/>
<keyword evidence="4" id="KW-0223">Dioxygenase</keyword>
<evidence type="ECO:0000256" key="2">
    <source>
        <dbReference type="ARBA" id="ARBA00022723"/>
    </source>
</evidence>
<accession>A0A8S3YBB8</accession>
<evidence type="ECO:0000256" key="3">
    <source>
        <dbReference type="ARBA" id="ARBA00022896"/>
    </source>
</evidence>
<dbReference type="InterPro" id="IPR006620">
    <property type="entry name" value="Pro_4_hyd_alph"/>
</dbReference>
<keyword evidence="9" id="KW-1185">Reference proteome</keyword>
<dbReference type="PANTHER" id="PTHR10869:SF244">
    <property type="entry name" value="PROLYL 4-HYDROXYLASE SUBUNIT ALPHA-2"/>
    <property type="match status" value="1"/>
</dbReference>
<evidence type="ECO:0000256" key="1">
    <source>
        <dbReference type="ARBA" id="ARBA00001961"/>
    </source>
</evidence>
<organism evidence="8 9">
    <name type="scientific">Candidula unifasciata</name>
    <dbReference type="NCBI Taxonomy" id="100452"/>
    <lineage>
        <taxon>Eukaryota</taxon>
        <taxon>Metazoa</taxon>
        <taxon>Spiralia</taxon>
        <taxon>Lophotrochozoa</taxon>
        <taxon>Mollusca</taxon>
        <taxon>Gastropoda</taxon>
        <taxon>Heterobranchia</taxon>
        <taxon>Euthyneura</taxon>
        <taxon>Panpulmonata</taxon>
        <taxon>Eupulmonata</taxon>
        <taxon>Stylommatophora</taxon>
        <taxon>Helicina</taxon>
        <taxon>Helicoidea</taxon>
        <taxon>Geomitridae</taxon>
        <taxon>Candidula</taxon>
    </lineage>
</organism>
<evidence type="ECO:0000256" key="6">
    <source>
        <dbReference type="ARBA" id="ARBA00023004"/>
    </source>
</evidence>
<comment type="caution">
    <text evidence="8">The sequence shown here is derived from an EMBL/GenBank/DDBJ whole genome shotgun (WGS) entry which is preliminary data.</text>
</comment>
<dbReference type="GO" id="GO:0005506">
    <property type="term" value="F:iron ion binding"/>
    <property type="evidence" value="ECO:0007669"/>
    <property type="project" value="InterPro"/>
</dbReference>
<proteinExistence type="predicted"/>
<comment type="cofactor">
    <cofactor evidence="1">
        <name>L-ascorbate</name>
        <dbReference type="ChEBI" id="CHEBI:38290"/>
    </cofactor>
</comment>
<dbReference type="AlphaFoldDB" id="A0A8S3YBB8"/>
<keyword evidence="3" id="KW-0847">Vitamin C</keyword>
<evidence type="ECO:0000313" key="9">
    <source>
        <dbReference type="Proteomes" id="UP000678393"/>
    </source>
</evidence>
<dbReference type="Pfam" id="PF13640">
    <property type="entry name" value="2OG-FeII_Oxy_3"/>
    <property type="match status" value="1"/>
</dbReference>
<sequence>MCFQETFDPRICCRYKEGILPYYRFKQELLSVTPFVTLFYDVITDKEIDALMQVARDKVQFLTGDPRQFVSFGPNVRENILGIKGGWREIANYGIGGQYGLHWDFLAEALKEEVRNHEASLYGGDRLATFLIYLTDVERGGSTVFNKLGLAVSPVKKMALFWYNAKPSGELDYTTQHAGCPVVVGHKWVSNKWMWNYGNTFTRRCGLTPDATQLDIELYMRKGWV</sequence>
<keyword evidence="2" id="KW-0479">Metal-binding</keyword>
<dbReference type="InterPro" id="IPR005123">
    <property type="entry name" value="Oxoglu/Fe-dep_dioxygenase_dom"/>
</dbReference>
<feature type="domain" description="Fe2OG dioxygenase" evidence="7">
    <location>
        <begin position="79"/>
        <end position="196"/>
    </location>
</feature>
<reference evidence="8" key="1">
    <citation type="submission" date="2021-04" db="EMBL/GenBank/DDBJ databases">
        <authorList>
            <consortium name="Molecular Ecology Group"/>
        </authorList>
    </citation>
    <scope>NUCLEOTIDE SEQUENCE</scope>
</reference>
<evidence type="ECO:0000256" key="5">
    <source>
        <dbReference type="ARBA" id="ARBA00023002"/>
    </source>
</evidence>
<dbReference type="SMART" id="SM00702">
    <property type="entry name" value="P4Hc"/>
    <property type="match status" value="1"/>
</dbReference>
<dbReference type="PANTHER" id="PTHR10869">
    <property type="entry name" value="PROLYL 4-HYDROXYLASE ALPHA SUBUNIT"/>
    <property type="match status" value="1"/>
</dbReference>
<evidence type="ECO:0000256" key="4">
    <source>
        <dbReference type="ARBA" id="ARBA00022964"/>
    </source>
</evidence>
<dbReference type="Gene3D" id="2.60.120.620">
    <property type="entry name" value="q2cbj1_9rhob like domain"/>
    <property type="match status" value="1"/>
</dbReference>
<evidence type="ECO:0000259" key="7">
    <source>
        <dbReference type="PROSITE" id="PS51471"/>
    </source>
</evidence>
<dbReference type="GO" id="GO:0004656">
    <property type="term" value="F:procollagen-proline 4-dioxygenase activity"/>
    <property type="evidence" value="ECO:0007669"/>
    <property type="project" value="TreeGrafter"/>
</dbReference>
<dbReference type="PROSITE" id="PS51471">
    <property type="entry name" value="FE2OG_OXY"/>
    <property type="match status" value="1"/>
</dbReference>
<dbReference type="GO" id="GO:0005783">
    <property type="term" value="C:endoplasmic reticulum"/>
    <property type="evidence" value="ECO:0007669"/>
    <property type="project" value="TreeGrafter"/>
</dbReference>
<protein>
    <recommendedName>
        <fullName evidence="7">Fe2OG dioxygenase domain-containing protein</fullName>
    </recommendedName>
</protein>
<dbReference type="InterPro" id="IPR044862">
    <property type="entry name" value="Pro_4_hyd_alph_FE2OG_OXY"/>
</dbReference>
<dbReference type="Proteomes" id="UP000678393">
    <property type="component" value="Unassembled WGS sequence"/>
</dbReference>
<dbReference type="EMBL" id="CAJHNH020000012">
    <property type="protein sequence ID" value="CAG5114579.1"/>
    <property type="molecule type" value="Genomic_DNA"/>
</dbReference>
<dbReference type="GO" id="GO:0031418">
    <property type="term" value="F:L-ascorbic acid binding"/>
    <property type="evidence" value="ECO:0007669"/>
    <property type="project" value="UniProtKB-KW"/>
</dbReference>
<keyword evidence="6" id="KW-0408">Iron</keyword>